<sequence length="401" mass="42716">MVGYEAFAELSQSKDSDARGHAAHLAALAYLDHSGPADEHAALYAALIGFLDDNSVKVRAALAYGLLHSRQAPRPIILSLLQDSAVISRAVLQYSPVLVDADLLPNVARGDHDVLLAIAQRSRVSPRLASALIGRHDQRITLRLLRRDDVYIEASTLDQLARSFGADAAYRGALLARKDLPGPTRLALVHQVAESLRGCRIVKGALNADRLGRVLRNGTDTAVAVIGERIAEAGRSAFVDDLLGADQVSARLLLHAVVTGRVLFFAACIGGLANTSADKVFTLLESGSRAVLMALFARCGLSAAIGGLLVRLVMHARSADLADDAAARHYVITALTEELISENEGDIPPELEEVFCYLNEQNIILARKAARGVMAAFARSTQSVMSLPSSAEPAQMQLPAA</sequence>
<dbReference type="EMBL" id="JACIEW010000002">
    <property type="protein sequence ID" value="MBB4051384.1"/>
    <property type="molecule type" value="Genomic_DNA"/>
</dbReference>
<evidence type="ECO:0000313" key="2">
    <source>
        <dbReference type="Proteomes" id="UP000547011"/>
    </source>
</evidence>
<name>A0A7W6NAD3_9HYPH</name>
<organism evidence="1 2">
    <name type="scientific">Devosia subaequoris</name>
    <dbReference type="NCBI Taxonomy" id="395930"/>
    <lineage>
        <taxon>Bacteria</taxon>
        <taxon>Pseudomonadati</taxon>
        <taxon>Pseudomonadota</taxon>
        <taxon>Alphaproteobacteria</taxon>
        <taxon>Hyphomicrobiales</taxon>
        <taxon>Devosiaceae</taxon>
        <taxon>Devosia</taxon>
    </lineage>
</organism>
<reference evidence="1 2" key="1">
    <citation type="submission" date="2020-08" db="EMBL/GenBank/DDBJ databases">
        <title>Genomic Encyclopedia of Type Strains, Phase IV (KMG-IV): sequencing the most valuable type-strain genomes for metagenomic binning, comparative biology and taxonomic classification.</title>
        <authorList>
            <person name="Goeker M."/>
        </authorList>
    </citation>
    <scope>NUCLEOTIDE SEQUENCE [LARGE SCALE GENOMIC DNA]</scope>
    <source>
        <strain evidence="1 2">DSM 23447</strain>
    </source>
</reference>
<accession>A0A7W6NAD3</accession>
<dbReference type="Proteomes" id="UP000547011">
    <property type="component" value="Unassembled WGS sequence"/>
</dbReference>
<protein>
    <submittedName>
        <fullName evidence="1">Uncharacterized protein (DUF2336 family)</fullName>
    </submittedName>
</protein>
<dbReference type="Pfam" id="PF10098">
    <property type="entry name" value="DUF2336"/>
    <property type="match status" value="1"/>
</dbReference>
<dbReference type="RefSeq" id="WP_183310146.1">
    <property type="nucleotide sequence ID" value="NZ_JACIEW010000002.1"/>
</dbReference>
<proteinExistence type="predicted"/>
<dbReference type="InterPro" id="IPR019285">
    <property type="entry name" value="DUF2336"/>
</dbReference>
<evidence type="ECO:0000313" key="1">
    <source>
        <dbReference type="EMBL" id="MBB4051384.1"/>
    </source>
</evidence>
<dbReference type="AlphaFoldDB" id="A0A7W6NAD3"/>
<comment type="caution">
    <text evidence="1">The sequence shown here is derived from an EMBL/GenBank/DDBJ whole genome shotgun (WGS) entry which is preliminary data.</text>
</comment>
<gene>
    <name evidence="1" type="ORF">GGR20_001020</name>
</gene>
<keyword evidence="2" id="KW-1185">Reference proteome</keyword>